<evidence type="ECO:0000313" key="10">
    <source>
        <dbReference type="Proteomes" id="UP001597097"/>
    </source>
</evidence>
<evidence type="ECO:0000256" key="3">
    <source>
        <dbReference type="ARBA" id="ARBA00022692"/>
    </source>
</evidence>
<feature type="transmembrane region" description="Helical" evidence="7">
    <location>
        <begin position="270"/>
        <end position="292"/>
    </location>
</feature>
<proteinExistence type="inferred from homology"/>
<dbReference type="InterPro" id="IPR003838">
    <property type="entry name" value="ABC3_permease_C"/>
</dbReference>
<feature type="domain" description="ABC3 transporter permease C-terminal" evidence="8">
    <location>
        <begin position="272"/>
        <end position="390"/>
    </location>
</feature>
<keyword evidence="2" id="KW-1003">Cell membrane</keyword>
<keyword evidence="10" id="KW-1185">Reference proteome</keyword>
<feature type="transmembrane region" description="Helical" evidence="7">
    <location>
        <begin position="358"/>
        <end position="380"/>
    </location>
</feature>
<comment type="caution">
    <text evidence="9">The sequence shown here is derived from an EMBL/GenBank/DDBJ whole genome shotgun (WGS) entry which is preliminary data.</text>
</comment>
<evidence type="ECO:0000256" key="7">
    <source>
        <dbReference type="SAM" id="Phobius"/>
    </source>
</evidence>
<sequence length="850" mass="88010">MSAFAAALRISRRDAVRFKGRTALIMVMIGLPVLLITGVLTGYATIDVDAREGLTTRLGSADAWIGTSRFGSIEQDPFGMSWTSGSGEPSTDSPGTQAKVAALVDGRIIPYNEDYGEFQDKDGYDRVSAVEVDLRDPMTRGMRQLKEGRFPASPSEVVATPAQLLRQGAKVGDTISVTRRNTRVRVVGVIENPSRPGSAEIIGFQGVLLLDKVGGLGAGWLADTTAPLDWARVQGLNRHGLLVRSRAVIENPPAGVILDSPDGTAPIKTALAVVFIVMETVLLAGPAFAVGLRRRRRELAVIAAQGGSGAHLRAIVLADGLVLGGVAALAGTVLGIGGALAAVPLVGQWVGQLGPFEVPWASVAGVAVLGVVSGLIAALVPAVQAARQSPAQVLAGRTGESRDRAGRPVLGLVLVVAGLVLTALSLRGEELPVVAALGLVVLGLVALMPWLVRRTARLAARLPLPLRLAVRDASRHRSRTASAAAAVMAATVAAVGFSIGLASSSAGREAAYHPYAPVGSIKIEGADLDDSGWAKLRTAAARQLGGARTVPGAYPVDTKGRGTWIDLGRNCGERCDPSVSYGGEVPVGDAQLLALIQGRQDPRAAAALAAGKIVVFDPELIKNGLATLQVMNRDDEGVVKPKRLPAVLASAADPHVGGGVVPPAALASIGVQVKERRLYAMYRPADQEQLTRDLSAISGRIDLYVQRDQGEDLIPMLWILLGVAMVLVLGGTFAATGLAAADMRRDLDTMSAVGAPSRSRRLVIAGQAGYIAGLGAVVGVVAGAVAGIALSWPMAIGHRAGDAFPFDPGPTTIAVPWLFLAALVLGLPLLAALVAGLSARTRLVLARRLT</sequence>
<evidence type="ECO:0000256" key="1">
    <source>
        <dbReference type="ARBA" id="ARBA00004651"/>
    </source>
</evidence>
<dbReference type="InterPro" id="IPR050250">
    <property type="entry name" value="Macrolide_Exporter_MacB"/>
</dbReference>
<feature type="transmembrane region" description="Helical" evidence="7">
    <location>
        <begin position="716"/>
        <end position="741"/>
    </location>
</feature>
<gene>
    <name evidence="9" type="ORF">ACFSJ0_04870</name>
</gene>
<dbReference type="RefSeq" id="WP_219531618.1">
    <property type="nucleotide sequence ID" value="NZ_JAHKRM010000011.1"/>
</dbReference>
<organism evidence="9 10">
    <name type="scientific">Nonomuraea guangzhouensis</name>
    <dbReference type="NCBI Taxonomy" id="1291555"/>
    <lineage>
        <taxon>Bacteria</taxon>
        <taxon>Bacillati</taxon>
        <taxon>Actinomycetota</taxon>
        <taxon>Actinomycetes</taxon>
        <taxon>Streptosporangiales</taxon>
        <taxon>Streptosporangiaceae</taxon>
        <taxon>Nonomuraea</taxon>
    </lineage>
</organism>
<feature type="transmembrane region" description="Helical" evidence="7">
    <location>
        <begin position="762"/>
        <end position="795"/>
    </location>
</feature>
<feature type="transmembrane region" description="Helical" evidence="7">
    <location>
        <begin position="815"/>
        <end position="839"/>
    </location>
</feature>
<evidence type="ECO:0000313" key="9">
    <source>
        <dbReference type="EMBL" id="MFD1536357.1"/>
    </source>
</evidence>
<feature type="transmembrane region" description="Helical" evidence="7">
    <location>
        <begin position="321"/>
        <end position="346"/>
    </location>
</feature>
<protein>
    <submittedName>
        <fullName evidence="9">FtsX-like permease family protein</fullName>
    </submittedName>
</protein>
<evidence type="ECO:0000256" key="5">
    <source>
        <dbReference type="ARBA" id="ARBA00023136"/>
    </source>
</evidence>
<comment type="subcellular location">
    <subcellularLocation>
        <location evidence="1">Cell membrane</location>
        <topology evidence="1">Multi-pass membrane protein</topology>
    </subcellularLocation>
</comment>
<dbReference type="EMBL" id="JBHUCM010000005">
    <property type="protein sequence ID" value="MFD1536357.1"/>
    <property type="molecule type" value="Genomic_DNA"/>
</dbReference>
<accession>A0ABW4G0Y5</accession>
<feature type="domain" description="ABC3 transporter permease C-terminal" evidence="8">
    <location>
        <begin position="719"/>
        <end position="840"/>
    </location>
</feature>
<feature type="transmembrane region" description="Helical" evidence="7">
    <location>
        <begin position="433"/>
        <end position="452"/>
    </location>
</feature>
<reference evidence="10" key="1">
    <citation type="journal article" date="2019" name="Int. J. Syst. Evol. Microbiol.">
        <title>The Global Catalogue of Microorganisms (GCM) 10K type strain sequencing project: providing services to taxonomists for standard genome sequencing and annotation.</title>
        <authorList>
            <consortium name="The Broad Institute Genomics Platform"/>
            <consortium name="The Broad Institute Genome Sequencing Center for Infectious Disease"/>
            <person name="Wu L."/>
            <person name="Ma J."/>
        </authorList>
    </citation>
    <scope>NUCLEOTIDE SEQUENCE [LARGE SCALE GENOMIC DNA]</scope>
    <source>
        <strain evidence="10">CGMCC 1.15399</strain>
    </source>
</reference>
<dbReference type="PANTHER" id="PTHR30572:SF4">
    <property type="entry name" value="ABC TRANSPORTER PERMEASE YTRF"/>
    <property type="match status" value="1"/>
</dbReference>
<feature type="transmembrane region" description="Helical" evidence="7">
    <location>
        <begin position="21"/>
        <end position="44"/>
    </location>
</feature>
<keyword evidence="5 7" id="KW-0472">Membrane</keyword>
<evidence type="ECO:0000256" key="6">
    <source>
        <dbReference type="ARBA" id="ARBA00038076"/>
    </source>
</evidence>
<evidence type="ECO:0000256" key="2">
    <source>
        <dbReference type="ARBA" id="ARBA00022475"/>
    </source>
</evidence>
<keyword evidence="4 7" id="KW-1133">Transmembrane helix</keyword>
<dbReference type="Proteomes" id="UP001597097">
    <property type="component" value="Unassembled WGS sequence"/>
</dbReference>
<name>A0ABW4G0Y5_9ACTN</name>
<feature type="transmembrane region" description="Helical" evidence="7">
    <location>
        <begin position="481"/>
        <end position="502"/>
    </location>
</feature>
<keyword evidence="3 7" id="KW-0812">Transmembrane</keyword>
<comment type="similarity">
    <text evidence="6">Belongs to the ABC-4 integral membrane protein family.</text>
</comment>
<evidence type="ECO:0000259" key="8">
    <source>
        <dbReference type="Pfam" id="PF02687"/>
    </source>
</evidence>
<dbReference type="PANTHER" id="PTHR30572">
    <property type="entry name" value="MEMBRANE COMPONENT OF TRANSPORTER-RELATED"/>
    <property type="match status" value="1"/>
</dbReference>
<feature type="transmembrane region" description="Helical" evidence="7">
    <location>
        <begin position="409"/>
        <end position="427"/>
    </location>
</feature>
<evidence type="ECO:0000256" key="4">
    <source>
        <dbReference type="ARBA" id="ARBA00022989"/>
    </source>
</evidence>
<dbReference type="Pfam" id="PF02687">
    <property type="entry name" value="FtsX"/>
    <property type="match status" value="2"/>
</dbReference>